<evidence type="ECO:0000313" key="2">
    <source>
        <dbReference type="EMBL" id="KAK3949941.1"/>
    </source>
</evidence>
<name>A0AAN6SEE9_9PEZI</name>
<dbReference type="EMBL" id="MU859196">
    <property type="protein sequence ID" value="KAK3949941.1"/>
    <property type="molecule type" value="Genomic_DNA"/>
</dbReference>
<feature type="compositionally biased region" description="Basic and acidic residues" evidence="1">
    <location>
        <begin position="167"/>
        <end position="181"/>
    </location>
</feature>
<feature type="compositionally biased region" description="Basic residues" evidence="1">
    <location>
        <begin position="129"/>
        <end position="141"/>
    </location>
</feature>
<feature type="region of interest" description="Disordered" evidence="1">
    <location>
        <begin position="118"/>
        <end position="188"/>
    </location>
</feature>
<evidence type="ECO:0000256" key="1">
    <source>
        <dbReference type="SAM" id="MobiDB-lite"/>
    </source>
</evidence>
<organism evidence="2 3">
    <name type="scientific">Pseudoneurospora amorphoporcata</name>
    <dbReference type="NCBI Taxonomy" id="241081"/>
    <lineage>
        <taxon>Eukaryota</taxon>
        <taxon>Fungi</taxon>
        <taxon>Dikarya</taxon>
        <taxon>Ascomycota</taxon>
        <taxon>Pezizomycotina</taxon>
        <taxon>Sordariomycetes</taxon>
        <taxon>Sordariomycetidae</taxon>
        <taxon>Sordariales</taxon>
        <taxon>Sordariaceae</taxon>
        <taxon>Pseudoneurospora</taxon>
    </lineage>
</organism>
<dbReference type="AlphaFoldDB" id="A0AAN6SEE9"/>
<sequence>MCHGHPAGHSCGHTSLHWHYCPAAKIDLNTGYQDPCSNTTMAKEQPSNAGCPLQNCDFRNTNGNWTCCQCGSPNTTGWCDGMLPSPRWERNALTNEWQYIQTCDHMCCRNCPREDKLAPAPGSTAESSRKKRKDSSKRGTRGPRDGVSMTAEEAGQPTSYDIALDYSGKEKKHSKDMESPSKSRSRRH</sequence>
<accession>A0AAN6SEE9</accession>
<protein>
    <submittedName>
        <fullName evidence="2">Uncharacterized protein</fullName>
    </submittedName>
</protein>
<reference evidence="2" key="1">
    <citation type="journal article" date="2023" name="Mol. Phylogenet. Evol.">
        <title>Genome-scale phylogeny and comparative genomics of the fungal order Sordariales.</title>
        <authorList>
            <person name="Hensen N."/>
            <person name="Bonometti L."/>
            <person name="Westerberg I."/>
            <person name="Brannstrom I.O."/>
            <person name="Guillou S."/>
            <person name="Cros-Aarteil S."/>
            <person name="Calhoun S."/>
            <person name="Haridas S."/>
            <person name="Kuo A."/>
            <person name="Mondo S."/>
            <person name="Pangilinan J."/>
            <person name="Riley R."/>
            <person name="LaButti K."/>
            <person name="Andreopoulos B."/>
            <person name="Lipzen A."/>
            <person name="Chen C."/>
            <person name="Yan M."/>
            <person name="Daum C."/>
            <person name="Ng V."/>
            <person name="Clum A."/>
            <person name="Steindorff A."/>
            <person name="Ohm R.A."/>
            <person name="Martin F."/>
            <person name="Silar P."/>
            <person name="Natvig D.O."/>
            <person name="Lalanne C."/>
            <person name="Gautier V."/>
            <person name="Ament-Velasquez S.L."/>
            <person name="Kruys A."/>
            <person name="Hutchinson M.I."/>
            <person name="Powell A.J."/>
            <person name="Barry K."/>
            <person name="Miller A.N."/>
            <person name="Grigoriev I.V."/>
            <person name="Debuchy R."/>
            <person name="Gladieux P."/>
            <person name="Hiltunen Thoren M."/>
            <person name="Johannesson H."/>
        </authorList>
    </citation>
    <scope>NUCLEOTIDE SEQUENCE</scope>
    <source>
        <strain evidence="2">CBS 626.80</strain>
    </source>
</reference>
<evidence type="ECO:0000313" key="3">
    <source>
        <dbReference type="Proteomes" id="UP001303222"/>
    </source>
</evidence>
<gene>
    <name evidence="2" type="ORF">QBC32DRAFT_26409</name>
</gene>
<reference evidence="2" key="2">
    <citation type="submission" date="2023-06" db="EMBL/GenBank/DDBJ databases">
        <authorList>
            <consortium name="Lawrence Berkeley National Laboratory"/>
            <person name="Mondo S.J."/>
            <person name="Hensen N."/>
            <person name="Bonometti L."/>
            <person name="Westerberg I."/>
            <person name="Brannstrom I.O."/>
            <person name="Guillou S."/>
            <person name="Cros-Aarteil S."/>
            <person name="Calhoun S."/>
            <person name="Haridas S."/>
            <person name="Kuo A."/>
            <person name="Pangilinan J."/>
            <person name="Riley R."/>
            <person name="Labutti K."/>
            <person name="Andreopoulos B."/>
            <person name="Lipzen A."/>
            <person name="Chen C."/>
            <person name="Yanf M."/>
            <person name="Daum C."/>
            <person name="Ng V."/>
            <person name="Clum A."/>
            <person name="Steindorff A."/>
            <person name="Ohm R."/>
            <person name="Martin F."/>
            <person name="Silar P."/>
            <person name="Natvig D."/>
            <person name="Lalanne C."/>
            <person name="Gautier V."/>
            <person name="Ament-Velasquez S.L."/>
            <person name="Kruys A."/>
            <person name="Hutchinson M.I."/>
            <person name="Powell A.J."/>
            <person name="Barry K."/>
            <person name="Miller A.N."/>
            <person name="Grigoriev I.V."/>
            <person name="Debuchy R."/>
            <person name="Gladieux P."/>
            <person name="Thoren M.H."/>
            <person name="Johannesson H."/>
        </authorList>
    </citation>
    <scope>NUCLEOTIDE SEQUENCE</scope>
    <source>
        <strain evidence="2">CBS 626.80</strain>
    </source>
</reference>
<dbReference type="Proteomes" id="UP001303222">
    <property type="component" value="Unassembled WGS sequence"/>
</dbReference>
<comment type="caution">
    <text evidence="2">The sequence shown here is derived from an EMBL/GenBank/DDBJ whole genome shotgun (WGS) entry which is preliminary data.</text>
</comment>
<proteinExistence type="predicted"/>
<keyword evidence="3" id="KW-1185">Reference proteome</keyword>